<feature type="compositionally biased region" description="Polar residues" evidence="11">
    <location>
        <begin position="705"/>
        <end position="719"/>
    </location>
</feature>
<feature type="disulfide bond" evidence="9">
    <location>
        <begin position="164"/>
        <end position="173"/>
    </location>
</feature>
<feature type="binding site" evidence="8">
    <location>
        <position position="422"/>
    </location>
    <ligand>
        <name>Na(+)</name>
        <dbReference type="ChEBI" id="CHEBI:29101"/>
        <label>1</label>
    </ligand>
</feature>
<keyword evidence="7 12" id="KW-0472">Membrane</keyword>
<keyword evidence="8" id="KW-0915">Sodium</keyword>
<dbReference type="InterPro" id="IPR000175">
    <property type="entry name" value="Na/ntran_symport"/>
</dbReference>
<evidence type="ECO:0000256" key="3">
    <source>
        <dbReference type="ARBA" id="ARBA00022448"/>
    </source>
</evidence>
<dbReference type="SUPFAM" id="SSF161070">
    <property type="entry name" value="SNF-like"/>
    <property type="match status" value="1"/>
</dbReference>
<dbReference type="OrthoDB" id="6581954at2759"/>
<feature type="compositionally biased region" description="Basic and acidic residues" evidence="11">
    <location>
        <begin position="609"/>
        <end position="618"/>
    </location>
</feature>
<organism evidence="13 14">
    <name type="scientific">Aphidius gifuensis</name>
    <name type="common">Parasitoid wasp</name>
    <dbReference type="NCBI Taxonomy" id="684658"/>
    <lineage>
        <taxon>Eukaryota</taxon>
        <taxon>Metazoa</taxon>
        <taxon>Ecdysozoa</taxon>
        <taxon>Arthropoda</taxon>
        <taxon>Hexapoda</taxon>
        <taxon>Insecta</taxon>
        <taxon>Pterygota</taxon>
        <taxon>Neoptera</taxon>
        <taxon>Endopterygota</taxon>
        <taxon>Hymenoptera</taxon>
        <taxon>Apocrita</taxon>
        <taxon>Ichneumonoidea</taxon>
        <taxon>Braconidae</taxon>
        <taxon>Aphidiinae</taxon>
        <taxon>Aphidius</taxon>
    </lineage>
</organism>
<keyword evidence="3 10" id="KW-0813">Transport</keyword>
<evidence type="ECO:0000256" key="5">
    <source>
        <dbReference type="ARBA" id="ARBA00022847"/>
    </source>
</evidence>
<feature type="transmembrane region" description="Helical" evidence="12">
    <location>
        <begin position="314"/>
        <end position="339"/>
    </location>
</feature>
<feature type="transmembrane region" description="Helical" evidence="12">
    <location>
        <begin position="482"/>
        <end position="504"/>
    </location>
</feature>
<feature type="compositionally biased region" description="Acidic residues" evidence="11">
    <location>
        <begin position="597"/>
        <end position="608"/>
    </location>
</feature>
<comment type="subcellular location">
    <subcellularLocation>
        <location evidence="1">Membrane</location>
        <topology evidence="1">Multi-pass membrane protein</topology>
    </subcellularLocation>
</comment>
<reference evidence="13 14" key="1">
    <citation type="submission" date="2020-08" db="EMBL/GenBank/DDBJ databases">
        <title>Aphidius gifuensis genome sequencing and assembly.</title>
        <authorList>
            <person name="Du Z."/>
        </authorList>
    </citation>
    <scope>NUCLEOTIDE SEQUENCE [LARGE SCALE GENOMIC DNA]</scope>
    <source>
        <strain evidence="13">YNYX2018</strain>
        <tissue evidence="13">Adults</tissue>
    </source>
</reference>
<evidence type="ECO:0000256" key="8">
    <source>
        <dbReference type="PIRSR" id="PIRSR600175-1"/>
    </source>
</evidence>
<comment type="similarity">
    <text evidence="2 10">Belongs to the sodium:neurotransmitter symporter (SNF) (TC 2.A.22) family.</text>
</comment>
<evidence type="ECO:0000313" key="14">
    <source>
        <dbReference type="Proteomes" id="UP000639338"/>
    </source>
</evidence>
<dbReference type="PROSITE" id="PS50267">
    <property type="entry name" value="NA_NEUROTRAN_SYMP_3"/>
    <property type="match status" value="1"/>
</dbReference>
<feature type="binding site" evidence="8">
    <location>
        <position position="56"/>
    </location>
    <ligand>
        <name>Na(+)</name>
        <dbReference type="ChEBI" id="CHEBI:29101"/>
        <label>1</label>
    </ligand>
</feature>
<evidence type="ECO:0000256" key="4">
    <source>
        <dbReference type="ARBA" id="ARBA00022692"/>
    </source>
</evidence>
<feature type="transmembrane region" description="Helical" evidence="12">
    <location>
        <begin position="410"/>
        <end position="430"/>
    </location>
</feature>
<dbReference type="InterPro" id="IPR037272">
    <property type="entry name" value="SNS_sf"/>
</dbReference>
<feature type="region of interest" description="Disordered" evidence="11">
    <location>
        <begin position="678"/>
        <end position="719"/>
    </location>
</feature>
<keyword evidence="6 12" id="KW-1133">Transmembrane helix</keyword>
<feature type="transmembrane region" description="Helical" evidence="12">
    <location>
        <begin position="79"/>
        <end position="101"/>
    </location>
</feature>
<dbReference type="GO" id="GO:0015375">
    <property type="term" value="F:glycine:sodium symporter activity"/>
    <property type="evidence" value="ECO:0007669"/>
    <property type="project" value="TreeGrafter"/>
</dbReference>
<feature type="binding site" evidence="8">
    <location>
        <position position="425"/>
    </location>
    <ligand>
        <name>Na(+)</name>
        <dbReference type="ChEBI" id="CHEBI:29101"/>
        <label>1</label>
    </ligand>
</feature>
<dbReference type="Pfam" id="PF00209">
    <property type="entry name" value="SNF"/>
    <property type="match status" value="1"/>
</dbReference>
<comment type="caution">
    <text evidence="13">The sequence shown here is derived from an EMBL/GenBank/DDBJ whole genome shotgun (WGS) entry which is preliminary data.</text>
</comment>
<dbReference type="GO" id="GO:0005886">
    <property type="term" value="C:plasma membrane"/>
    <property type="evidence" value="ECO:0007669"/>
    <property type="project" value="TreeGrafter"/>
</dbReference>
<dbReference type="PRINTS" id="PR00176">
    <property type="entry name" value="NANEUSMPORT"/>
</dbReference>
<evidence type="ECO:0000256" key="11">
    <source>
        <dbReference type="SAM" id="MobiDB-lite"/>
    </source>
</evidence>
<dbReference type="EMBL" id="JACMRX010000004">
    <property type="protein sequence ID" value="KAF7991433.1"/>
    <property type="molecule type" value="Genomic_DNA"/>
</dbReference>
<feature type="region of interest" description="Disordered" evidence="11">
    <location>
        <begin position="594"/>
        <end position="618"/>
    </location>
</feature>
<gene>
    <name evidence="13" type="ORF">HCN44_002995</name>
</gene>
<feature type="binding site" evidence="8">
    <location>
        <position position="63"/>
    </location>
    <ligand>
        <name>Na(+)</name>
        <dbReference type="ChEBI" id="CHEBI:29101"/>
        <label>1</label>
    </ligand>
</feature>
<evidence type="ECO:0000256" key="9">
    <source>
        <dbReference type="PIRSR" id="PIRSR600175-2"/>
    </source>
</evidence>
<keyword evidence="8" id="KW-0479">Metal-binding</keyword>
<evidence type="ECO:0000256" key="10">
    <source>
        <dbReference type="RuleBase" id="RU003732"/>
    </source>
</evidence>
<keyword evidence="4 10" id="KW-0812">Transmembrane</keyword>
<feature type="transmembrane region" description="Helical" evidence="12">
    <location>
        <begin position="525"/>
        <end position="546"/>
    </location>
</feature>
<feature type="transmembrane region" description="Helical" evidence="12">
    <location>
        <begin position="48"/>
        <end position="67"/>
    </location>
</feature>
<name>A0A834XRW9_APHGI</name>
<evidence type="ECO:0000313" key="13">
    <source>
        <dbReference type="EMBL" id="KAF7991433.1"/>
    </source>
</evidence>
<dbReference type="PROSITE" id="PS00610">
    <property type="entry name" value="NA_NEUROTRAN_SYMP_1"/>
    <property type="match status" value="1"/>
</dbReference>
<dbReference type="PANTHER" id="PTHR11616">
    <property type="entry name" value="SODIUM/CHLORIDE DEPENDENT TRANSPORTER"/>
    <property type="match status" value="1"/>
</dbReference>
<dbReference type="PANTHER" id="PTHR11616:SF313">
    <property type="entry name" value="TRANSPORTER"/>
    <property type="match status" value="1"/>
</dbReference>
<feature type="transmembrane region" description="Helical" evidence="12">
    <location>
        <begin position="451"/>
        <end position="476"/>
    </location>
</feature>
<accession>A0A834XRW9</accession>
<keyword evidence="5 10" id="KW-0769">Symport</keyword>
<feature type="transmembrane region" description="Helical" evidence="12">
    <location>
        <begin position="240"/>
        <end position="259"/>
    </location>
</feature>
<feature type="transmembrane region" description="Helical" evidence="12">
    <location>
        <begin position="566"/>
        <end position="585"/>
    </location>
</feature>
<dbReference type="AlphaFoldDB" id="A0A834XRW9"/>
<evidence type="ECO:0000256" key="2">
    <source>
        <dbReference type="ARBA" id="ARBA00006459"/>
    </source>
</evidence>
<feature type="binding site" evidence="8">
    <location>
        <position position="357"/>
    </location>
    <ligand>
        <name>Na(+)</name>
        <dbReference type="ChEBI" id="CHEBI:29101"/>
        <label>1</label>
    </ligand>
</feature>
<protein>
    <recommendedName>
        <fullName evidence="10">Transporter</fullName>
    </recommendedName>
</protein>
<dbReference type="Proteomes" id="UP000639338">
    <property type="component" value="Unassembled WGS sequence"/>
</dbReference>
<evidence type="ECO:0000256" key="1">
    <source>
        <dbReference type="ARBA" id="ARBA00004141"/>
    </source>
</evidence>
<proteinExistence type="inferred from homology"/>
<keyword evidence="9" id="KW-1015">Disulfide bond</keyword>
<sequence length="719" mass="80559">MMEDTSPRMRPYLESWDNEDKYSVANSQAPLQDGEDDHPERGTWTGKFDFLLSLLGYSVGLGNVWRFPYLCYSNGGGAFLIPFTIMLIIAGLPLMFMELSLGQYASLGPVAAYQKFSPLLRGLGYGMVLVSSVVMLYYNLIIAWTIHYMFASIFSGSSLPWSNCEPEWSGEDCIEPIAAEECAERNNSYFKRQCLNSTQMTAMGLTMENITSAIRRPPAEEYFEHHVLGMSHGIEYTGSIKPTMAACLFLAWVIVFLCLSKGVQSSGKVVYFTALFPYVVLIALFIRGILLPGADEGILFYLTPDWRRLTTAKVWGDAAVQIFFALSPAWGGLITLSSYNKFDNNCYKDSLIVAVSNIGTSFFAGLVIFSVIGFLAHELGVPVASVVDQGAGLAFIVYPEVVARLPIAPVWSLLFFVMLLTLGLDSQFALMETVTTAILDGIPSLRNFKTWVVLGVSIFGYAGGLVFTTNAGMYWLQLMDKYAANWSVLLIAIAECILVAWVYGADRFLDDIQMMIGKRGKCWRFFWKWMWKIITPATLFFILFFNWVEYEPLSYGTYIYPRWADAVGWIVGLFPVCVILIMAAWQIKSTKRRSSYDEDDDDDYDEETDPRLSRSSERVKKKRKKESIWIRARILLQATPEWRPASKNFSSSRNLTNTSLPGQAYDSVRDTIVLVNGQPLVQQPPPTTTTVSSSSSQKLPGPSILKNSSKADLITSQQV</sequence>
<feature type="transmembrane region" description="Helical" evidence="12">
    <location>
        <begin position="122"/>
        <end position="150"/>
    </location>
</feature>
<evidence type="ECO:0000256" key="7">
    <source>
        <dbReference type="ARBA" id="ARBA00023136"/>
    </source>
</evidence>
<evidence type="ECO:0000256" key="12">
    <source>
        <dbReference type="SAM" id="Phobius"/>
    </source>
</evidence>
<feature type="binding site" evidence="8">
    <location>
        <position position="426"/>
    </location>
    <ligand>
        <name>Na(+)</name>
        <dbReference type="ChEBI" id="CHEBI:29101"/>
        <label>1</label>
    </ligand>
</feature>
<feature type="binding site" evidence="8">
    <location>
        <position position="59"/>
    </location>
    <ligand>
        <name>Na(+)</name>
        <dbReference type="ChEBI" id="CHEBI:29101"/>
        <label>1</label>
    </ligand>
</feature>
<dbReference type="GO" id="GO:0046872">
    <property type="term" value="F:metal ion binding"/>
    <property type="evidence" value="ECO:0007669"/>
    <property type="project" value="UniProtKB-KW"/>
</dbReference>
<feature type="transmembrane region" description="Helical" evidence="12">
    <location>
        <begin position="351"/>
        <end position="376"/>
    </location>
</feature>
<keyword evidence="14" id="KW-1185">Reference proteome</keyword>
<feature type="transmembrane region" description="Helical" evidence="12">
    <location>
        <begin position="271"/>
        <end position="294"/>
    </location>
</feature>
<evidence type="ECO:0000256" key="6">
    <source>
        <dbReference type="ARBA" id="ARBA00022989"/>
    </source>
</evidence>